<sequence length="291" mass="31845">MQQTASKGTVQSPVCLVQGRARIVDDAAPLHYVGHWDGLGRATLSNNGQSAVVSFENPGSSPSNLHLPLPFPAKLTLSERPFRPFLVGGPLGSAYLFEQLHFHWGPDDAAGCEHLLDGRAHSMEAHLVHYNARYGSFGAALAHPDGLAVVALWLDGGGSAVWRPLQPIVRALRHIRRPGTRTTALPADCLRWLAAGLELGRHYYTYDGSMTTAPYRECVRWLIYRTPVYVSPRQTAAFRRLLRRCPARPGGSRFAPITSNFRPVQRSAAGDDPLGLVFVRDSVGAARRAKL</sequence>
<name>A0A182UW48_ANOME</name>
<dbReference type="VEuPathDB" id="VectorBase:AMEM004668"/>
<dbReference type="GO" id="GO:0008270">
    <property type="term" value="F:zinc ion binding"/>
    <property type="evidence" value="ECO:0007669"/>
    <property type="project" value="InterPro"/>
</dbReference>
<proteinExistence type="inferred from homology"/>
<dbReference type="Gene3D" id="3.10.200.10">
    <property type="entry name" value="Alpha carbonic anhydrase"/>
    <property type="match status" value="1"/>
</dbReference>
<evidence type="ECO:0000259" key="2">
    <source>
        <dbReference type="PROSITE" id="PS51144"/>
    </source>
</evidence>
<dbReference type="InterPro" id="IPR001148">
    <property type="entry name" value="CA_dom"/>
</dbReference>
<reference evidence="3" key="1">
    <citation type="submission" date="2020-05" db="UniProtKB">
        <authorList>
            <consortium name="EnsemblMetazoa"/>
        </authorList>
    </citation>
    <scope>IDENTIFICATION</scope>
    <source>
        <strain evidence="3">MAF</strain>
    </source>
</reference>
<dbReference type="InterPro" id="IPR023561">
    <property type="entry name" value="Carbonic_anhydrase_a-class"/>
</dbReference>
<protein>
    <recommendedName>
        <fullName evidence="2">Alpha-carbonic anhydrase domain-containing protein</fullName>
    </recommendedName>
</protein>
<dbReference type="AlphaFoldDB" id="A0A182UW48"/>
<dbReference type="InterPro" id="IPR036398">
    <property type="entry name" value="CA_dom_sf"/>
</dbReference>
<accession>A0A182UW48</accession>
<dbReference type="VEuPathDB" id="VectorBase:AMEM21_002179"/>
<feature type="domain" description="Alpha-carbonic anhydrase" evidence="2">
    <location>
        <begin position="1"/>
        <end position="272"/>
    </location>
</feature>
<dbReference type="CDD" id="cd00326">
    <property type="entry name" value="alpha_CA"/>
    <property type="match status" value="1"/>
</dbReference>
<dbReference type="PROSITE" id="PS51144">
    <property type="entry name" value="ALPHA_CA_2"/>
    <property type="match status" value="1"/>
</dbReference>
<dbReference type="Pfam" id="PF00194">
    <property type="entry name" value="Carb_anhydrase"/>
    <property type="match status" value="1"/>
</dbReference>
<organism evidence="3 4">
    <name type="scientific">Anopheles merus</name>
    <name type="common">Mosquito</name>
    <dbReference type="NCBI Taxonomy" id="30066"/>
    <lineage>
        <taxon>Eukaryota</taxon>
        <taxon>Metazoa</taxon>
        <taxon>Ecdysozoa</taxon>
        <taxon>Arthropoda</taxon>
        <taxon>Hexapoda</taxon>
        <taxon>Insecta</taxon>
        <taxon>Pterygota</taxon>
        <taxon>Neoptera</taxon>
        <taxon>Endopterygota</taxon>
        <taxon>Diptera</taxon>
        <taxon>Nematocera</taxon>
        <taxon>Culicoidea</taxon>
        <taxon>Culicidae</taxon>
        <taxon>Anophelinae</taxon>
        <taxon>Anopheles</taxon>
    </lineage>
</organism>
<comment type="similarity">
    <text evidence="1">Belongs to the alpha-carbonic anhydrase family.</text>
</comment>
<dbReference type="SMART" id="SM01057">
    <property type="entry name" value="Carb_anhydrase"/>
    <property type="match status" value="1"/>
</dbReference>
<dbReference type="EnsemblMetazoa" id="AMEM004668-RA">
    <property type="protein sequence ID" value="AMEM004668-PA"/>
    <property type="gene ID" value="AMEM004668"/>
</dbReference>
<evidence type="ECO:0000313" key="4">
    <source>
        <dbReference type="Proteomes" id="UP000075903"/>
    </source>
</evidence>
<evidence type="ECO:0000313" key="3">
    <source>
        <dbReference type="EnsemblMetazoa" id="AMEM004668-PA"/>
    </source>
</evidence>
<keyword evidence="4" id="KW-1185">Reference proteome</keyword>
<dbReference type="SUPFAM" id="SSF51069">
    <property type="entry name" value="Carbonic anhydrase"/>
    <property type="match status" value="1"/>
</dbReference>
<dbReference type="PANTHER" id="PTHR18952">
    <property type="entry name" value="CARBONIC ANHYDRASE"/>
    <property type="match status" value="1"/>
</dbReference>
<dbReference type="GO" id="GO:0005737">
    <property type="term" value="C:cytoplasm"/>
    <property type="evidence" value="ECO:0007669"/>
    <property type="project" value="TreeGrafter"/>
</dbReference>
<dbReference type="STRING" id="30066.A0A182UW48"/>
<evidence type="ECO:0000256" key="1">
    <source>
        <dbReference type="ARBA" id="ARBA00010718"/>
    </source>
</evidence>
<dbReference type="GO" id="GO:0004089">
    <property type="term" value="F:carbonate dehydratase activity"/>
    <property type="evidence" value="ECO:0007669"/>
    <property type="project" value="InterPro"/>
</dbReference>
<dbReference type="PANTHER" id="PTHR18952:SF114">
    <property type="entry name" value="CARBONIC ANHYDRASE 3, ISOFORM A"/>
    <property type="match status" value="1"/>
</dbReference>
<dbReference type="Proteomes" id="UP000075903">
    <property type="component" value="Unassembled WGS sequence"/>
</dbReference>